<dbReference type="Pfam" id="PF11154">
    <property type="entry name" value="DUF2934"/>
    <property type="match status" value="1"/>
</dbReference>
<feature type="compositionally biased region" description="Basic and acidic residues" evidence="1">
    <location>
        <begin position="105"/>
        <end position="120"/>
    </location>
</feature>
<feature type="region of interest" description="Disordered" evidence="1">
    <location>
        <begin position="84"/>
        <end position="120"/>
    </location>
</feature>
<protein>
    <recommendedName>
        <fullName evidence="4">DUF2934 domain-containing protein</fullName>
    </recommendedName>
</protein>
<organism evidence="2 3">
    <name type="scientific">Caballeronia arvi</name>
    <dbReference type="NCBI Taxonomy" id="1777135"/>
    <lineage>
        <taxon>Bacteria</taxon>
        <taxon>Pseudomonadati</taxon>
        <taxon>Pseudomonadota</taxon>
        <taxon>Betaproteobacteria</taxon>
        <taxon>Burkholderiales</taxon>
        <taxon>Burkholderiaceae</taxon>
        <taxon>Caballeronia</taxon>
    </lineage>
</organism>
<dbReference type="EMBL" id="FCOM02000006">
    <property type="protein sequence ID" value="SAL43887.1"/>
    <property type="molecule type" value="Genomic_DNA"/>
</dbReference>
<proteinExistence type="predicted"/>
<evidence type="ECO:0008006" key="4">
    <source>
        <dbReference type="Google" id="ProtNLM"/>
    </source>
</evidence>
<comment type="caution">
    <text evidence="2">The sequence shown here is derived from an EMBL/GenBank/DDBJ whole genome shotgun (WGS) entry which is preliminary data.</text>
</comment>
<name>A0A158HIE2_9BURK</name>
<gene>
    <name evidence="2" type="ORF">AWB74_01812</name>
</gene>
<dbReference type="AlphaFoldDB" id="A0A158HIE2"/>
<dbReference type="InterPro" id="IPR021327">
    <property type="entry name" value="DUF2934"/>
</dbReference>
<sequence length="120" mass="13809">MRFSAVETHRRWRSKRWRSSEGTAVALLVSVQALWEQAPHFSLMEEVMDEQKELDRIRRRAYEIWEREGSPEGRAEEFWQQALTSLEAEDSEGATGGEPATADAGQREREDEEKNAATGK</sequence>
<accession>A0A158HIE2</accession>
<dbReference type="Proteomes" id="UP000055019">
    <property type="component" value="Unassembled WGS sequence"/>
</dbReference>
<keyword evidence="3" id="KW-1185">Reference proteome</keyword>
<evidence type="ECO:0000313" key="2">
    <source>
        <dbReference type="EMBL" id="SAL43887.1"/>
    </source>
</evidence>
<reference evidence="2" key="1">
    <citation type="submission" date="2016-01" db="EMBL/GenBank/DDBJ databases">
        <authorList>
            <person name="Peeters C."/>
        </authorList>
    </citation>
    <scope>NUCLEOTIDE SEQUENCE [LARGE SCALE GENOMIC DNA]</scope>
    <source>
        <strain evidence="2">LMG 29317</strain>
    </source>
</reference>
<evidence type="ECO:0000256" key="1">
    <source>
        <dbReference type="SAM" id="MobiDB-lite"/>
    </source>
</evidence>
<evidence type="ECO:0000313" key="3">
    <source>
        <dbReference type="Proteomes" id="UP000055019"/>
    </source>
</evidence>